<evidence type="ECO:0000256" key="4">
    <source>
        <dbReference type="ARBA" id="ARBA00022989"/>
    </source>
</evidence>
<comment type="similarity">
    <text evidence="2 7">Belongs to the tetraspanin (TM4SF) family.</text>
</comment>
<dbReference type="Pfam" id="PF00335">
    <property type="entry name" value="Tetraspanin"/>
    <property type="match status" value="1"/>
</dbReference>
<evidence type="ECO:0000256" key="1">
    <source>
        <dbReference type="ARBA" id="ARBA00004141"/>
    </source>
</evidence>
<reference evidence="8" key="1">
    <citation type="submission" date="2022-01" db="EMBL/GenBank/DDBJ databases">
        <authorList>
            <person name="King R."/>
        </authorList>
    </citation>
    <scope>NUCLEOTIDE SEQUENCE</scope>
</reference>
<evidence type="ECO:0000256" key="3">
    <source>
        <dbReference type="ARBA" id="ARBA00022692"/>
    </source>
</evidence>
<name>A0A9P0EFY5_NEZVI</name>
<dbReference type="GO" id="GO:0005886">
    <property type="term" value="C:plasma membrane"/>
    <property type="evidence" value="ECO:0007669"/>
    <property type="project" value="TreeGrafter"/>
</dbReference>
<protein>
    <recommendedName>
        <fullName evidence="7">Tetraspanin</fullName>
    </recommendedName>
</protein>
<evidence type="ECO:0000313" key="9">
    <source>
        <dbReference type="Proteomes" id="UP001152798"/>
    </source>
</evidence>
<dbReference type="InterPro" id="IPR008952">
    <property type="entry name" value="Tetraspanin_EC2_sf"/>
</dbReference>
<keyword evidence="5 7" id="KW-0472">Membrane</keyword>
<dbReference type="Proteomes" id="UP001152798">
    <property type="component" value="Chromosome 2"/>
</dbReference>
<feature type="disulfide bond" evidence="6">
    <location>
        <begin position="152"/>
        <end position="171"/>
    </location>
</feature>
<dbReference type="PIRSF" id="PIRSF002419">
    <property type="entry name" value="Tetraspanin"/>
    <property type="match status" value="1"/>
</dbReference>
<feature type="transmembrane region" description="Helical" evidence="7">
    <location>
        <begin position="86"/>
        <end position="108"/>
    </location>
</feature>
<keyword evidence="9" id="KW-1185">Reference proteome</keyword>
<keyword evidence="4 7" id="KW-1133">Transmembrane helix</keyword>
<dbReference type="PRINTS" id="PR00259">
    <property type="entry name" value="TMFOUR"/>
</dbReference>
<keyword evidence="6" id="KW-1015">Disulfide bond</keyword>
<dbReference type="InterPro" id="IPR000301">
    <property type="entry name" value="Tetraspanin_animals"/>
</dbReference>
<dbReference type="InterPro" id="IPR018499">
    <property type="entry name" value="Tetraspanin/Peripherin"/>
</dbReference>
<dbReference type="PANTHER" id="PTHR19282:SF555">
    <property type="entry name" value="TETRASPANIN-2A"/>
    <property type="match status" value="1"/>
</dbReference>
<dbReference type="AlphaFoldDB" id="A0A9P0EFY5"/>
<comment type="caution">
    <text evidence="7">Lacks conserved residue(s) required for the propagation of feature annotation.</text>
</comment>
<evidence type="ECO:0000313" key="8">
    <source>
        <dbReference type="EMBL" id="CAH1393096.1"/>
    </source>
</evidence>
<dbReference type="OrthoDB" id="10051670at2759"/>
<evidence type="ECO:0000256" key="6">
    <source>
        <dbReference type="PIRSR" id="PIRSR002419-1"/>
    </source>
</evidence>
<feature type="transmembrane region" description="Helical" evidence="7">
    <location>
        <begin position="12"/>
        <end position="37"/>
    </location>
</feature>
<comment type="subcellular location">
    <subcellularLocation>
        <location evidence="1 7">Membrane</location>
        <topology evidence="1 7">Multi-pass membrane protein</topology>
    </subcellularLocation>
</comment>
<sequence length="230" mass="25710">METEKSKMIIEYILFCLNVITWLICVILIGICFWVRFDPEITDWIEKLEVKQFYTGLYILIVCALAHIASGVISCMGTFSENKRLLAVNIVAQILLFILCLAGAAVLMENSSFKSSIHHAIKNIMVGLIQLYPSYEPANKILATIQESVGCCGGEGYNDYIRLHRALPSECRDSVTGHTHYYSCADSISWILEGRSSWITGLAILLCAKKMLNAVLSTVLIHLINLSQDQ</sequence>
<proteinExistence type="inferred from homology"/>
<dbReference type="CDD" id="cd03127">
    <property type="entry name" value="tetraspanin_LEL"/>
    <property type="match status" value="1"/>
</dbReference>
<dbReference type="Gene3D" id="1.10.1450.10">
    <property type="entry name" value="Tetraspanin"/>
    <property type="match status" value="1"/>
</dbReference>
<gene>
    <name evidence="8" type="ORF">NEZAVI_LOCUS3814</name>
</gene>
<feature type="transmembrane region" description="Helical" evidence="7">
    <location>
        <begin position="57"/>
        <end position="79"/>
    </location>
</feature>
<feature type="disulfide bond" evidence="6">
    <location>
        <begin position="151"/>
        <end position="184"/>
    </location>
</feature>
<keyword evidence="3 7" id="KW-0812">Transmembrane</keyword>
<organism evidence="8 9">
    <name type="scientific">Nezara viridula</name>
    <name type="common">Southern green stink bug</name>
    <name type="synonym">Cimex viridulus</name>
    <dbReference type="NCBI Taxonomy" id="85310"/>
    <lineage>
        <taxon>Eukaryota</taxon>
        <taxon>Metazoa</taxon>
        <taxon>Ecdysozoa</taxon>
        <taxon>Arthropoda</taxon>
        <taxon>Hexapoda</taxon>
        <taxon>Insecta</taxon>
        <taxon>Pterygota</taxon>
        <taxon>Neoptera</taxon>
        <taxon>Paraneoptera</taxon>
        <taxon>Hemiptera</taxon>
        <taxon>Heteroptera</taxon>
        <taxon>Panheteroptera</taxon>
        <taxon>Pentatomomorpha</taxon>
        <taxon>Pentatomoidea</taxon>
        <taxon>Pentatomidae</taxon>
        <taxon>Pentatominae</taxon>
        <taxon>Nezara</taxon>
    </lineage>
</organism>
<dbReference type="SUPFAM" id="SSF48652">
    <property type="entry name" value="Tetraspanin"/>
    <property type="match status" value="1"/>
</dbReference>
<dbReference type="EMBL" id="OV725078">
    <property type="protein sequence ID" value="CAH1393096.1"/>
    <property type="molecule type" value="Genomic_DNA"/>
</dbReference>
<dbReference type="PANTHER" id="PTHR19282">
    <property type="entry name" value="TETRASPANIN"/>
    <property type="match status" value="1"/>
</dbReference>
<evidence type="ECO:0000256" key="2">
    <source>
        <dbReference type="ARBA" id="ARBA00006840"/>
    </source>
</evidence>
<evidence type="ECO:0000256" key="5">
    <source>
        <dbReference type="ARBA" id="ARBA00023136"/>
    </source>
</evidence>
<accession>A0A9P0EFY5</accession>
<evidence type="ECO:0000256" key="7">
    <source>
        <dbReference type="RuleBase" id="RU361218"/>
    </source>
</evidence>